<dbReference type="AlphaFoldDB" id="A0AAD6U7V7"/>
<evidence type="ECO:0000313" key="2">
    <source>
        <dbReference type="Proteomes" id="UP001222325"/>
    </source>
</evidence>
<evidence type="ECO:0000313" key="1">
    <source>
        <dbReference type="EMBL" id="KAJ7088385.1"/>
    </source>
</evidence>
<protein>
    <submittedName>
        <fullName evidence="1">Uncharacterized protein</fullName>
    </submittedName>
</protein>
<keyword evidence="2" id="KW-1185">Reference proteome</keyword>
<proteinExistence type="predicted"/>
<name>A0AAD6U7V7_9AGAR</name>
<dbReference type="Proteomes" id="UP001222325">
    <property type="component" value="Unassembled WGS sequence"/>
</dbReference>
<organism evidence="1 2">
    <name type="scientific">Mycena belliarum</name>
    <dbReference type="NCBI Taxonomy" id="1033014"/>
    <lineage>
        <taxon>Eukaryota</taxon>
        <taxon>Fungi</taxon>
        <taxon>Dikarya</taxon>
        <taxon>Basidiomycota</taxon>
        <taxon>Agaricomycotina</taxon>
        <taxon>Agaricomycetes</taxon>
        <taxon>Agaricomycetidae</taxon>
        <taxon>Agaricales</taxon>
        <taxon>Marasmiineae</taxon>
        <taxon>Mycenaceae</taxon>
        <taxon>Mycena</taxon>
    </lineage>
</organism>
<comment type="caution">
    <text evidence="1">The sequence shown here is derived from an EMBL/GenBank/DDBJ whole genome shotgun (WGS) entry which is preliminary data.</text>
</comment>
<accession>A0AAD6U7V7</accession>
<sequence length="98" mass="10897">MGFFCVAPCFVLPRYLPAPARCVPGPYAGAVSHCSQVRSFCILAHFGLEPQETTRKFAVGDSRYLRVHVRRSPRLLRSRLAGEWSEVGAAPCLFPRGF</sequence>
<gene>
    <name evidence="1" type="ORF">B0H15DRAFT_841183</name>
</gene>
<dbReference type="EMBL" id="JARJCN010000026">
    <property type="protein sequence ID" value="KAJ7088385.1"/>
    <property type="molecule type" value="Genomic_DNA"/>
</dbReference>
<reference evidence="1" key="1">
    <citation type="submission" date="2023-03" db="EMBL/GenBank/DDBJ databases">
        <title>Massive genome expansion in bonnet fungi (Mycena s.s.) driven by repeated elements and novel gene families across ecological guilds.</title>
        <authorList>
            <consortium name="Lawrence Berkeley National Laboratory"/>
            <person name="Harder C.B."/>
            <person name="Miyauchi S."/>
            <person name="Viragh M."/>
            <person name="Kuo A."/>
            <person name="Thoen E."/>
            <person name="Andreopoulos B."/>
            <person name="Lu D."/>
            <person name="Skrede I."/>
            <person name="Drula E."/>
            <person name="Henrissat B."/>
            <person name="Morin E."/>
            <person name="Kohler A."/>
            <person name="Barry K."/>
            <person name="LaButti K."/>
            <person name="Morin E."/>
            <person name="Salamov A."/>
            <person name="Lipzen A."/>
            <person name="Mereny Z."/>
            <person name="Hegedus B."/>
            <person name="Baldrian P."/>
            <person name="Stursova M."/>
            <person name="Weitz H."/>
            <person name="Taylor A."/>
            <person name="Grigoriev I.V."/>
            <person name="Nagy L.G."/>
            <person name="Martin F."/>
            <person name="Kauserud H."/>
        </authorList>
    </citation>
    <scope>NUCLEOTIDE SEQUENCE</scope>
    <source>
        <strain evidence="1">CBHHK173m</strain>
    </source>
</reference>